<evidence type="ECO:0000313" key="1">
    <source>
        <dbReference type="EMBL" id="KAJ3501966.1"/>
    </source>
</evidence>
<name>A0A9W8MQ68_9AGAR</name>
<sequence length="516" mass="55841">MSTRAPSPMTSFMINTTPIMADNSDDANLFRYSGTTGAPVADVTTFTTPAHPFAPLSRSCLDIIRAANSDQLMMSGNTCYCKLYKRNLVLEGELQGMKACYLTLKDRITCVSETPVPISALSAVQIEEKAGNTAGLGPLFQTKPIEFAKREEYPLVTIWTLEEWNKHPLNKKNDEASIHQSTHCRGRAPASDTETRASLQFIQDQEGNSVTETKAAEITCHAWTLWQYLEKKDLAPPKWNRATAVANNYFVNGIFEFHDDFRLVNSAWKVQKLATAIYPGWYRNRKNKDAVKTEPIDPIDTVSATTEAKATTVPQKCKEPPTDADATVAKPEKAARIDEDNHVVDEGIADPLVGTTDTLGGTPGASADKGEAIRQLVLVNPLTVVPLGAVVGAGDTKGAGAVVNQENNVVVGPACTTAMPLTTAATGDLGPLSVNVVNTPKNVVVNENLNKPFRFAANSNSAVNLFGKEYSATHKGATKMEVTKAFEQLSEAEKKKWNDLHSENLAAKCNGKKTGA</sequence>
<protein>
    <submittedName>
        <fullName evidence="1">Uncharacterized protein</fullName>
    </submittedName>
</protein>
<proteinExistence type="predicted"/>
<accession>A0A9W8MQ68</accession>
<keyword evidence="2" id="KW-1185">Reference proteome</keyword>
<organism evidence="1 2">
    <name type="scientific">Agrocybe chaxingu</name>
    <dbReference type="NCBI Taxonomy" id="84603"/>
    <lineage>
        <taxon>Eukaryota</taxon>
        <taxon>Fungi</taxon>
        <taxon>Dikarya</taxon>
        <taxon>Basidiomycota</taxon>
        <taxon>Agaricomycotina</taxon>
        <taxon>Agaricomycetes</taxon>
        <taxon>Agaricomycetidae</taxon>
        <taxon>Agaricales</taxon>
        <taxon>Agaricineae</taxon>
        <taxon>Strophariaceae</taxon>
        <taxon>Agrocybe</taxon>
    </lineage>
</organism>
<reference evidence="1" key="1">
    <citation type="submission" date="2022-07" db="EMBL/GenBank/DDBJ databases">
        <title>Genome Sequence of Agrocybe chaxingu.</title>
        <authorList>
            <person name="Buettner E."/>
        </authorList>
    </citation>
    <scope>NUCLEOTIDE SEQUENCE</scope>
    <source>
        <strain evidence="1">MP-N11</strain>
    </source>
</reference>
<dbReference type="AlphaFoldDB" id="A0A9W8MQ68"/>
<gene>
    <name evidence="1" type="ORF">NLJ89_g9100</name>
</gene>
<dbReference type="EMBL" id="JANKHO010001350">
    <property type="protein sequence ID" value="KAJ3501966.1"/>
    <property type="molecule type" value="Genomic_DNA"/>
</dbReference>
<comment type="caution">
    <text evidence="1">The sequence shown here is derived from an EMBL/GenBank/DDBJ whole genome shotgun (WGS) entry which is preliminary data.</text>
</comment>
<evidence type="ECO:0000313" key="2">
    <source>
        <dbReference type="Proteomes" id="UP001148786"/>
    </source>
</evidence>
<dbReference type="OrthoDB" id="3069586at2759"/>
<dbReference type="Proteomes" id="UP001148786">
    <property type="component" value="Unassembled WGS sequence"/>
</dbReference>